<dbReference type="RefSeq" id="WP_004868497.1">
    <property type="nucleotide sequence ID" value="NZ_ASYY01000028.1"/>
</dbReference>
<comment type="caution">
    <text evidence="1">The sequence shown here is derived from an EMBL/GenBank/DDBJ whole genome shotgun (WGS) entry which is preliminary data.</text>
</comment>
<sequence>MTLHLQPQASELRNKISENLDLIQTSINHYLAGNDLHELESILTRLGRGGKLPHWYEGLTKRSLPNYDGKTIGSIVEMMLLATIENKVFRDIPNLPVFMINPAKGVDFPQLGLGVKSPSDNFCTSEPFFSTYERLLGNMHDSLVLLTNYQDKDFKDGKSTLAIKQTKLLRGSELADKNLCALAKEHREFLLQKNETLCKKFIQFLAHVNQSSFMANYLVTLLKNLQQEKKVIDKEIDKIEKNFELRIRKQIKKGEVPFDKEEISEILKIKDTPHQVEAIINSCNDWVIENQKEFARVANDNEWERFLVSPLDGKISISFALQWRYNFASVFGRSTKEIESVEI</sequence>
<evidence type="ECO:0000313" key="2">
    <source>
        <dbReference type="Proteomes" id="UP000013117"/>
    </source>
</evidence>
<dbReference type="PATRIC" id="fig|1120926.3.peg.3757"/>
<dbReference type="GeneID" id="84211121"/>
<evidence type="ECO:0000313" key="1">
    <source>
        <dbReference type="EMBL" id="ENV31976.1"/>
    </source>
</evidence>
<protein>
    <submittedName>
        <fullName evidence="1">Uncharacterized protein</fullName>
    </submittedName>
</protein>
<organism evidence="1 2">
    <name type="scientific">Acinetobacter gerneri DSM 14967 = CIP 107464 = MTCC 9824</name>
    <dbReference type="NCBI Taxonomy" id="1120926"/>
    <lineage>
        <taxon>Bacteria</taxon>
        <taxon>Pseudomonadati</taxon>
        <taxon>Pseudomonadota</taxon>
        <taxon>Gammaproteobacteria</taxon>
        <taxon>Moraxellales</taxon>
        <taxon>Moraxellaceae</taxon>
        <taxon>Acinetobacter</taxon>
    </lineage>
</organism>
<accession>N8Y5M2</accession>
<dbReference type="Proteomes" id="UP000013117">
    <property type="component" value="Unassembled WGS sequence"/>
</dbReference>
<dbReference type="AlphaFoldDB" id="N8Y5M2"/>
<dbReference type="EMBL" id="APPN01000081">
    <property type="protein sequence ID" value="ENV31976.1"/>
    <property type="molecule type" value="Genomic_DNA"/>
</dbReference>
<dbReference type="eggNOG" id="ENOG5033QXB">
    <property type="taxonomic scope" value="Bacteria"/>
</dbReference>
<proteinExistence type="predicted"/>
<gene>
    <name evidence="1" type="ORF">F960_03872</name>
</gene>
<dbReference type="OrthoDB" id="458484at2"/>
<name>N8Y5M2_9GAMM</name>
<reference evidence="1 2" key="1">
    <citation type="submission" date="2013-02" db="EMBL/GenBank/DDBJ databases">
        <title>The Genome Sequence of Acinetobacter gerneri CIP 107464.</title>
        <authorList>
            <consortium name="The Broad Institute Genome Sequencing Platform"/>
            <consortium name="The Broad Institute Genome Sequencing Center for Infectious Disease"/>
            <person name="Cerqueira G."/>
            <person name="Feldgarden M."/>
            <person name="Courvalin P."/>
            <person name="Perichon B."/>
            <person name="Grillot-Courvalin C."/>
            <person name="Clermont D."/>
            <person name="Rocha E."/>
            <person name="Yoon E.-J."/>
            <person name="Nemec A."/>
            <person name="Walker B."/>
            <person name="Young S.K."/>
            <person name="Zeng Q."/>
            <person name="Gargeya S."/>
            <person name="Fitzgerald M."/>
            <person name="Haas B."/>
            <person name="Abouelleil A."/>
            <person name="Alvarado L."/>
            <person name="Arachchi H.M."/>
            <person name="Berlin A.M."/>
            <person name="Chapman S.B."/>
            <person name="Dewar J."/>
            <person name="Goldberg J."/>
            <person name="Griggs A."/>
            <person name="Gujja S."/>
            <person name="Hansen M."/>
            <person name="Howarth C."/>
            <person name="Imamovic A."/>
            <person name="Larimer J."/>
            <person name="McCowan C."/>
            <person name="Murphy C."/>
            <person name="Neiman D."/>
            <person name="Pearson M."/>
            <person name="Priest M."/>
            <person name="Roberts A."/>
            <person name="Saif S."/>
            <person name="Shea T."/>
            <person name="Sisk P."/>
            <person name="Sykes S."/>
            <person name="Wortman J."/>
            <person name="Nusbaum C."/>
            <person name="Birren B."/>
        </authorList>
    </citation>
    <scope>NUCLEOTIDE SEQUENCE [LARGE SCALE GENOMIC DNA]</scope>
    <source>
        <strain evidence="1 2">CIP 107464</strain>
    </source>
</reference>
<keyword evidence="2" id="KW-1185">Reference proteome</keyword>
<dbReference type="HOGENOM" id="CLU_849434_0_0_6"/>